<evidence type="ECO:0000313" key="1">
    <source>
        <dbReference type="EMBL" id="EDM79933.1"/>
    </source>
</evidence>
<sequence>MKVGSTARHIASIDRPSCACRKGGIRVVVASPTPMIGTLLEAITVTSSSGKRRWIASAAK</sequence>
<protein>
    <submittedName>
        <fullName evidence="1">Uncharacterized protein</fullName>
    </submittedName>
</protein>
<reference evidence="1 2" key="1">
    <citation type="submission" date="2007-06" db="EMBL/GenBank/DDBJ databases">
        <authorList>
            <person name="Shimkets L."/>
            <person name="Ferriera S."/>
            <person name="Johnson J."/>
            <person name="Kravitz S."/>
            <person name="Beeson K."/>
            <person name="Sutton G."/>
            <person name="Rogers Y.-H."/>
            <person name="Friedman R."/>
            <person name="Frazier M."/>
            <person name="Venter J.C."/>
        </authorList>
    </citation>
    <scope>NUCLEOTIDE SEQUENCE [LARGE SCALE GENOMIC DNA]</scope>
    <source>
        <strain evidence="1 2">SIR-1</strain>
    </source>
</reference>
<keyword evidence="2" id="KW-1185">Reference proteome</keyword>
<accession>A6G2J6</accession>
<proteinExistence type="predicted"/>
<dbReference type="Proteomes" id="UP000005801">
    <property type="component" value="Unassembled WGS sequence"/>
</dbReference>
<dbReference type="EMBL" id="ABCS01000015">
    <property type="protein sequence ID" value="EDM79933.1"/>
    <property type="molecule type" value="Genomic_DNA"/>
</dbReference>
<organism evidence="1 2">
    <name type="scientific">Plesiocystis pacifica SIR-1</name>
    <dbReference type="NCBI Taxonomy" id="391625"/>
    <lineage>
        <taxon>Bacteria</taxon>
        <taxon>Pseudomonadati</taxon>
        <taxon>Myxococcota</taxon>
        <taxon>Polyangia</taxon>
        <taxon>Nannocystales</taxon>
        <taxon>Nannocystaceae</taxon>
        <taxon>Plesiocystis</taxon>
    </lineage>
</organism>
<name>A6G2J6_9BACT</name>
<dbReference type="AlphaFoldDB" id="A6G2J6"/>
<gene>
    <name evidence="1" type="ORF">PPSIR1_22866</name>
</gene>
<comment type="caution">
    <text evidence="1">The sequence shown here is derived from an EMBL/GenBank/DDBJ whole genome shotgun (WGS) entry which is preliminary data.</text>
</comment>
<evidence type="ECO:0000313" key="2">
    <source>
        <dbReference type="Proteomes" id="UP000005801"/>
    </source>
</evidence>